<evidence type="ECO:0000313" key="2">
    <source>
        <dbReference type="Proteomes" id="UP000322267"/>
    </source>
</evidence>
<sequence>MHWNVFRNRQKPQEYFYNSVENNQIITLLKRAGREPYRKRGFVLESSNNQKSGEMEAVPLFGYELMRDILLPEILGKHTTDILYWGGKSLARRFPLVSLEETEAFFLEAGWGKLSLADDKKDEQIFILSGPFVERRLSLKTDISFKMEAGFLAEQVQSKKKAVTEAAEEIHKRSKTVKFIVRTDPKDKIE</sequence>
<dbReference type="AlphaFoldDB" id="A0A5D4NZD7"/>
<gene>
    <name evidence="1" type="ORF">FZC78_01205</name>
</gene>
<name>A0A5D4NZD7_9BACI</name>
<comment type="caution">
    <text evidence="1">The sequence shown here is derived from an EMBL/GenBank/DDBJ whole genome shotgun (WGS) entry which is preliminary data.</text>
</comment>
<accession>A0A5D4NZD7</accession>
<dbReference type="InterPro" id="IPR019642">
    <property type="entry name" value="DUF2507"/>
</dbReference>
<proteinExistence type="predicted"/>
<dbReference type="SUPFAM" id="SSF111126">
    <property type="entry name" value="Ligand-binding domain in the NO signalling and Golgi transport"/>
    <property type="match status" value="1"/>
</dbReference>
<dbReference type="OrthoDB" id="2965348at2"/>
<dbReference type="EMBL" id="VTEI01000001">
    <property type="protein sequence ID" value="TYS19675.1"/>
    <property type="molecule type" value="Genomic_DNA"/>
</dbReference>
<dbReference type="Gene3D" id="3.30.1380.20">
    <property type="entry name" value="Trafficking protein particle complex subunit 3"/>
    <property type="match status" value="1"/>
</dbReference>
<protein>
    <submittedName>
        <fullName evidence="1">DUF2507 domain-containing protein</fullName>
    </submittedName>
</protein>
<reference evidence="1 2" key="1">
    <citation type="submission" date="2019-08" db="EMBL/GenBank/DDBJ databases">
        <title>Bacillus genomes from the desert of Cuatro Cienegas, Coahuila.</title>
        <authorList>
            <person name="Olmedo-Alvarez G."/>
        </authorList>
    </citation>
    <scope>NUCLEOTIDE SEQUENCE [LARGE SCALE GENOMIC DNA]</scope>
    <source>
        <strain evidence="1 2">CH34_1T</strain>
    </source>
</reference>
<organism evidence="1 2">
    <name type="scientific">Rossellomorea vietnamensis</name>
    <dbReference type="NCBI Taxonomy" id="218284"/>
    <lineage>
        <taxon>Bacteria</taxon>
        <taxon>Bacillati</taxon>
        <taxon>Bacillota</taxon>
        <taxon>Bacilli</taxon>
        <taxon>Bacillales</taxon>
        <taxon>Bacillaceae</taxon>
        <taxon>Rossellomorea</taxon>
    </lineage>
</organism>
<dbReference type="InterPro" id="IPR024096">
    <property type="entry name" value="NO_sig/Golgi_transp_ligand-bd"/>
</dbReference>
<dbReference type="Proteomes" id="UP000322267">
    <property type="component" value="Unassembled WGS sequence"/>
</dbReference>
<dbReference type="Pfam" id="PF10702">
    <property type="entry name" value="DUF2507"/>
    <property type="match status" value="1"/>
</dbReference>
<evidence type="ECO:0000313" key="1">
    <source>
        <dbReference type="EMBL" id="TYS19675.1"/>
    </source>
</evidence>